<keyword evidence="2" id="KW-1133">Transmembrane helix</keyword>
<gene>
    <name evidence="3" type="ORF">PQR62_05495</name>
</gene>
<keyword evidence="2" id="KW-0812">Transmembrane</keyword>
<proteinExistence type="predicted"/>
<feature type="transmembrane region" description="Helical" evidence="2">
    <location>
        <begin position="33"/>
        <end position="59"/>
    </location>
</feature>
<evidence type="ECO:0000313" key="4">
    <source>
        <dbReference type="Proteomes" id="UP001629246"/>
    </source>
</evidence>
<keyword evidence="4" id="KW-1185">Reference proteome</keyword>
<sequence length="159" mass="16709">MSHQEPESSSSISPATPSPSSRHRVLGRFFSSQAMLCLITLMVFLGLLIALAPVGLGYLHQDSKAGQGGTRSAGAARDAATCNPILARFADDAPMGKLNQALERLDTSIAFGPNENGAFELSVTETGAPDKAAAVVDALNRMPELVIVASLRDQCLRSQ</sequence>
<reference evidence="3 4" key="1">
    <citation type="journal article" date="2024" name="Chem. Sci.">
        <title>Discovery of megapolipeptins by genome mining of a Burkholderiales bacteria collection.</title>
        <authorList>
            <person name="Paulo B.S."/>
            <person name="Recchia M.J.J."/>
            <person name="Lee S."/>
            <person name="Fergusson C.H."/>
            <person name="Romanowski S.B."/>
            <person name="Hernandez A."/>
            <person name="Krull N."/>
            <person name="Liu D.Y."/>
            <person name="Cavanagh H."/>
            <person name="Bos A."/>
            <person name="Gray C.A."/>
            <person name="Murphy B.T."/>
            <person name="Linington R.G."/>
            <person name="Eustaquio A.S."/>
        </authorList>
    </citation>
    <scope>NUCLEOTIDE SEQUENCE [LARGE SCALE GENOMIC DNA]</scope>
    <source>
        <strain evidence="3 4">RL21-008-BIB-A</strain>
    </source>
</reference>
<name>A0ABW9A497_9BURK</name>
<evidence type="ECO:0000256" key="2">
    <source>
        <dbReference type="SAM" id="Phobius"/>
    </source>
</evidence>
<dbReference type="Proteomes" id="UP001629246">
    <property type="component" value="Unassembled WGS sequence"/>
</dbReference>
<accession>A0ABW9A497</accession>
<comment type="caution">
    <text evidence="3">The sequence shown here is derived from an EMBL/GenBank/DDBJ whole genome shotgun (WGS) entry which is preliminary data.</text>
</comment>
<evidence type="ECO:0000256" key="1">
    <source>
        <dbReference type="SAM" id="MobiDB-lite"/>
    </source>
</evidence>
<organism evidence="3 4">
    <name type="scientific">Herbaspirillum lusitanum</name>
    <dbReference type="NCBI Taxonomy" id="213312"/>
    <lineage>
        <taxon>Bacteria</taxon>
        <taxon>Pseudomonadati</taxon>
        <taxon>Pseudomonadota</taxon>
        <taxon>Betaproteobacteria</taxon>
        <taxon>Burkholderiales</taxon>
        <taxon>Oxalobacteraceae</taxon>
        <taxon>Herbaspirillum</taxon>
    </lineage>
</organism>
<dbReference type="RefSeq" id="WP_408155585.1">
    <property type="nucleotide sequence ID" value="NZ_JAQQFM010000002.1"/>
</dbReference>
<protein>
    <submittedName>
        <fullName evidence="3">Uncharacterized protein</fullName>
    </submittedName>
</protein>
<keyword evidence="2" id="KW-0472">Membrane</keyword>
<dbReference type="EMBL" id="JAQQFM010000002">
    <property type="protein sequence ID" value="MFL9923703.1"/>
    <property type="molecule type" value="Genomic_DNA"/>
</dbReference>
<feature type="compositionally biased region" description="Low complexity" evidence="1">
    <location>
        <begin position="7"/>
        <end position="20"/>
    </location>
</feature>
<feature type="region of interest" description="Disordered" evidence="1">
    <location>
        <begin position="1"/>
        <end position="20"/>
    </location>
</feature>
<evidence type="ECO:0000313" key="3">
    <source>
        <dbReference type="EMBL" id="MFL9923703.1"/>
    </source>
</evidence>